<evidence type="ECO:0000313" key="3">
    <source>
        <dbReference type="EMBL" id="SNR36044.1"/>
    </source>
</evidence>
<dbReference type="OrthoDB" id="3687312at2"/>
<keyword evidence="2" id="KW-0472">Membrane</keyword>
<feature type="region of interest" description="Disordered" evidence="1">
    <location>
        <begin position="1"/>
        <end position="50"/>
    </location>
</feature>
<sequence length="192" mass="19879">MSQPPGSQDPDESRDADTSQQRSSGNGAGNGQSAGAGDDPSAGGESTPRPPKGGLAWVLGGATALVLAGVAVLIAVLLGDGPGDPETTAQQAVTAMNEQDTDGMIAVLCEDARDKAREFVGEAEDGQQPEFRVTVSLDSVTENEDTATADVTASFDEIPAKWEGTMPEEQALRLEMIVEDDEWKVCDLTVGS</sequence>
<organism evidence="3 4">
    <name type="scientific">Haloechinothrix alba</name>
    <dbReference type="NCBI Taxonomy" id="664784"/>
    <lineage>
        <taxon>Bacteria</taxon>
        <taxon>Bacillati</taxon>
        <taxon>Actinomycetota</taxon>
        <taxon>Actinomycetes</taxon>
        <taxon>Pseudonocardiales</taxon>
        <taxon>Pseudonocardiaceae</taxon>
        <taxon>Haloechinothrix</taxon>
    </lineage>
</organism>
<dbReference type="EMBL" id="FZNW01000003">
    <property type="protein sequence ID" value="SNR36044.1"/>
    <property type="molecule type" value="Genomic_DNA"/>
</dbReference>
<protein>
    <submittedName>
        <fullName evidence="3">Uncharacterized protein</fullName>
    </submittedName>
</protein>
<dbReference type="AlphaFoldDB" id="A0A238VPG2"/>
<name>A0A238VPG2_9PSEU</name>
<dbReference type="RefSeq" id="WP_141134560.1">
    <property type="nucleotide sequence ID" value="NZ_FZNW01000003.1"/>
</dbReference>
<evidence type="ECO:0000256" key="1">
    <source>
        <dbReference type="SAM" id="MobiDB-lite"/>
    </source>
</evidence>
<proteinExistence type="predicted"/>
<dbReference type="Proteomes" id="UP000198348">
    <property type="component" value="Unassembled WGS sequence"/>
</dbReference>
<evidence type="ECO:0000256" key="2">
    <source>
        <dbReference type="SAM" id="Phobius"/>
    </source>
</evidence>
<dbReference type="Gene3D" id="3.10.450.50">
    <property type="match status" value="1"/>
</dbReference>
<keyword evidence="4" id="KW-1185">Reference proteome</keyword>
<keyword evidence="2" id="KW-1133">Transmembrane helix</keyword>
<accession>A0A238VPG2</accession>
<gene>
    <name evidence="3" type="ORF">SAMN06265360_103185</name>
</gene>
<feature type="compositionally biased region" description="Low complexity" evidence="1">
    <location>
        <begin position="35"/>
        <end position="46"/>
    </location>
</feature>
<feature type="transmembrane region" description="Helical" evidence="2">
    <location>
        <begin position="55"/>
        <end position="78"/>
    </location>
</feature>
<evidence type="ECO:0000313" key="4">
    <source>
        <dbReference type="Proteomes" id="UP000198348"/>
    </source>
</evidence>
<keyword evidence="2" id="KW-0812">Transmembrane</keyword>
<reference evidence="4" key="1">
    <citation type="submission" date="2017-06" db="EMBL/GenBank/DDBJ databases">
        <authorList>
            <person name="Varghese N."/>
            <person name="Submissions S."/>
        </authorList>
    </citation>
    <scope>NUCLEOTIDE SEQUENCE [LARGE SCALE GENOMIC DNA]</scope>
    <source>
        <strain evidence="4">DSM 45207</strain>
    </source>
</reference>